<reference evidence="1" key="1">
    <citation type="journal article" date="2020" name="mSystems">
        <title>Genome- and Community-Level Interaction Insights into Carbon Utilization and Element Cycling Functions of Hydrothermarchaeota in Hydrothermal Sediment.</title>
        <authorList>
            <person name="Zhou Z."/>
            <person name="Liu Y."/>
            <person name="Xu W."/>
            <person name="Pan J."/>
            <person name="Luo Z.H."/>
            <person name="Li M."/>
        </authorList>
    </citation>
    <scope>NUCLEOTIDE SEQUENCE [LARGE SCALE GENOMIC DNA]</scope>
    <source>
        <strain evidence="1">SpSt-1179</strain>
    </source>
</reference>
<organism evidence="1">
    <name type="scientific">Mesotoga infera</name>
    <dbReference type="NCBI Taxonomy" id="1236046"/>
    <lineage>
        <taxon>Bacteria</taxon>
        <taxon>Thermotogati</taxon>
        <taxon>Thermotogota</taxon>
        <taxon>Thermotogae</taxon>
        <taxon>Kosmotogales</taxon>
        <taxon>Kosmotogaceae</taxon>
        <taxon>Mesotoga</taxon>
    </lineage>
</organism>
<evidence type="ECO:0000313" key="1">
    <source>
        <dbReference type="EMBL" id="HDP77810.1"/>
    </source>
</evidence>
<dbReference type="AlphaFoldDB" id="A0A7C1CWB9"/>
<sequence length="444" mass="48643">MKRFTVFVLLIIGSLTLASVYSVADRLPAKSHSILVVENLKENYSVTKQTVLMDMVLNQLAIEQLIAQYVEMLAYNNGLDPKDIYKAFDRDFGLAVWADSEGYDRLVAVFGPIDNPKTLKSAIEKILPQLLPSDFDLNIAVDQEYLYIGDLESYSLAEKGFELALVVADLSPGFGYFYSATGDSVQKGSIWNDEEVIIAEVLSIPQSEESREKFSEILSGASVSELEVGRHLPLASGSVKINSFSFLSDLDVEQMGLIPLDLETVKIGNLSISELSEDMNGEIMIDANISVDDIFAGLMGAGGTTTESTDSVGYTYVVRASYNGTLDKVKSMIEEAEPNLRVSVSNDGLLVEGQYIWIQNGWLFVSSKSQTETDEALNNGVIISELATYKMLLDFTGVEGFARLFVDSGYILTGLMGLEIESGVLLNSQYLEETGGVRTLIVIM</sequence>
<comment type="caution">
    <text evidence="1">The sequence shown here is derived from an EMBL/GenBank/DDBJ whole genome shotgun (WGS) entry which is preliminary data.</text>
</comment>
<proteinExistence type="predicted"/>
<evidence type="ECO:0008006" key="2">
    <source>
        <dbReference type="Google" id="ProtNLM"/>
    </source>
</evidence>
<dbReference type="Proteomes" id="UP000886198">
    <property type="component" value="Unassembled WGS sequence"/>
</dbReference>
<gene>
    <name evidence="1" type="ORF">ENN47_06440</name>
</gene>
<name>A0A7C1CWB9_9BACT</name>
<accession>A0A7C1CWB9</accession>
<dbReference type="EMBL" id="DSBT01000175">
    <property type="protein sequence ID" value="HDP77810.1"/>
    <property type="molecule type" value="Genomic_DNA"/>
</dbReference>
<protein>
    <recommendedName>
        <fullName evidence="2">DUF3352 domain-containing protein</fullName>
    </recommendedName>
</protein>